<dbReference type="InterPro" id="IPR046342">
    <property type="entry name" value="CBS_dom_sf"/>
</dbReference>
<evidence type="ECO:0000259" key="3">
    <source>
        <dbReference type="PROSITE" id="PS51371"/>
    </source>
</evidence>
<proteinExistence type="predicted"/>
<organism evidence="4 6">
    <name type="scientific">Pyrodictium delaneyi</name>
    <dbReference type="NCBI Taxonomy" id="1273541"/>
    <lineage>
        <taxon>Archaea</taxon>
        <taxon>Thermoproteota</taxon>
        <taxon>Thermoprotei</taxon>
        <taxon>Desulfurococcales</taxon>
        <taxon>Pyrodictiaceae</taxon>
        <taxon>Pyrodictium</taxon>
    </lineage>
</organism>
<dbReference type="Proteomes" id="UP000058613">
    <property type="component" value="Chromosome"/>
</dbReference>
<keyword evidence="1 2" id="KW-0129">CBS domain</keyword>
<dbReference type="SMART" id="SM00116">
    <property type="entry name" value="CBS"/>
    <property type="match status" value="2"/>
</dbReference>
<feature type="domain" description="CBS" evidence="3">
    <location>
        <begin position="9"/>
        <end position="67"/>
    </location>
</feature>
<gene>
    <name evidence="5" type="ORF">Pdsh_09270</name>
    <name evidence="4" type="ORF">Pyrde_0539</name>
</gene>
<evidence type="ECO:0000313" key="6">
    <source>
        <dbReference type="Proteomes" id="UP000058613"/>
    </source>
</evidence>
<reference evidence="5 7" key="2">
    <citation type="submission" date="2017-05" db="EMBL/GenBank/DDBJ databases">
        <title>The draft genome of the hyperthermophilic archaeon 'Pyrodictium delaneyi strain Hulk', an iron and nitrate reducer, reveals the capacity for sulfate reduction.</title>
        <authorList>
            <person name="Demey L.M."/>
            <person name="Miller C."/>
            <person name="Manzella M."/>
            <person name="Reguera G."/>
            <person name="Kashefi K."/>
        </authorList>
    </citation>
    <scope>NUCLEOTIDE SEQUENCE [LARGE SCALE GENOMIC DNA]</scope>
    <source>
        <strain evidence="5 7">Hulk</strain>
    </source>
</reference>
<evidence type="ECO:0000256" key="1">
    <source>
        <dbReference type="ARBA" id="ARBA00023122"/>
    </source>
</evidence>
<dbReference type="RefSeq" id="WP_055407994.1">
    <property type="nucleotide sequence ID" value="NZ_CP013011.1"/>
</dbReference>
<dbReference type="STRING" id="1273541.Pyrde_0539"/>
<reference evidence="4 6" key="1">
    <citation type="submission" date="2015-10" db="EMBL/GenBank/DDBJ databases">
        <title>Complete genome sequence of hyperthermophilic archaeon Pyrodictium delaneyi Su06.</title>
        <authorList>
            <person name="Jung J.-H."/>
            <person name="Lin J."/>
            <person name="Holden J.F."/>
            <person name="Park C.-S."/>
        </authorList>
    </citation>
    <scope>NUCLEOTIDE SEQUENCE [LARGE SCALE GENOMIC DNA]</scope>
    <source>
        <strain evidence="4 6">Su06</strain>
    </source>
</reference>
<protein>
    <recommendedName>
        <fullName evidence="3">CBS domain-containing protein</fullName>
    </recommendedName>
</protein>
<dbReference type="PANTHER" id="PTHR43080:SF2">
    <property type="entry name" value="CBS DOMAIN-CONTAINING PROTEIN"/>
    <property type="match status" value="1"/>
</dbReference>
<evidence type="ECO:0000313" key="7">
    <source>
        <dbReference type="Proteomes" id="UP000196694"/>
    </source>
</evidence>
<dbReference type="Proteomes" id="UP000196694">
    <property type="component" value="Unassembled WGS sequence"/>
</dbReference>
<dbReference type="Gene3D" id="3.10.580.10">
    <property type="entry name" value="CBS-domain"/>
    <property type="match status" value="1"/>
</dbReference>
<dbReference type="PANTHER" id="PTHR43080">
    <property type="entry name" value="CBS DOMAIN-CONTAINING PROTEIN CBSX3, MITOCHONDRIAL"/>
    <property type="match status" value="1"/>
</dbReference>
<dbReference type="InterPro" id="IPR000644">
    <property type="entry name" value="CBS_dom"/>
</dbReference>
<keyword evidence="7" id="KW-1185">Reference proteome</keyword>
<name>A0A0P0N2U2_9CREN</name>
<feature type="domain" description="CBS" evidence="3">
    <location>
        <begin position="75"/>
        <end position="132"/>
    </location>
</feature>
<dbReference type="EMBL" id="CP013011">
    <property type="protein sequence ID" value="ALL00589.1"/>
    <property type="molecule type" value="Genomic_DNA"/>
</dbReference>
<evidence type="ECO:0000256" key="2">
    <source>
        <dbReference type="PROSITE-ProRule" id="PRU00703"/>
    </source>
</evidence>
<dbReference type="OrthoDB" id="65817at2157"/>
<dbReference type="CDD" id="cd09836">
    <property type="entry name" value="CBS_pair_arch"/>
    <property type="match status" value="1"/>
</dbReference>
<dbReference type="GeneID" id="26098870"/>
<dbReference type="SUPFAM" id="SSF54631">
    <property type="entry name" value="CBS-domain pair"/>
    <property type="match status" value="1"/>
</dbReference>
<dbReference type="InterPro" id="IPR051257">
    <property type="entry name" value="Diverse_CBS-Domain"/>
</dbReference>
<evidence type="ECO:0000313" key="4">
    <source>
        <dbReference type="EMBL" id="ALL00589.1"/>
    </source>
</evidence>
<dbReference type="AlphaFoldDB" id="A0A0P0N2U2"/>
<accession>A0A0P0N2U2</accession>
<evidence type="ECO:0000313" key="5">
    <source>
        <dbReference type="EMBL" id="OWJ54049.1"/>
    </source>
</evidence>
<dbReference type="KEGG" id="pdl:Pyrde_0539"/>
<dbReference type="EMBL" id="NCQP01000007">
    <property type="protein sequence ID" value="OWJ54049.1"/>
    <property type="molecule type" value="Genomic_DNA"/>
</dbReference>
<dbReference type="PROSITE" id="PS51371">
    <property type="entry name" value="CBS"/>
    <property type="match status" value="2"/>
</dbReference>
<sequence>MPSIRARDLIRDTHPVYASPETSIREAARLMAEHNVGSIPVVDREGRLVGIFTERDLTRLVARGESLEKPLKEAMTPNPVTAHPDDPLPLLAYKMMEHNIRHIPVVDEHGKLLGVVSIRRVLRHMLPREEWP</sequence>
<dbReference type="Pfam" id="PF00571">
    <property type="entry name" value="CBS"/>
    <property type="match status" value="2"/>
</dbReference>